<reference evidence="2 3" key="1">
    <citation type="journal article" date="2012" name="Genome Biol.">
        <title>Genome and low-iron response of an oceanic diatom adapted to chronic iron limitation.</title>
        <authorList>
            <person name="Lommer M."/>
            <person name="Specht M."/>
            <person name="Roy A.S."/>
            <person name="Kraemer L."/>
            <person name="Andreson R."/>
            <person name="Gutowska M.A."/>
            <person name="Wolf J."/>
            <person name="Bergner S.V."/>
            <person name="Schilhabel M.B."/>
            <person name="Klostermeier U.C."/>
            <person name="Beiko R.G."/>
            <person name="Rosenstiel P."/>
            <person name="Hippler M."/>
            <person name="Laroche J."/>
        </authorList>
    </citation>
    <scope>NUCLEOTIDE SEQUENCE [LARGE SCALE GENOMIC DNA]</scope>
    <source>
        <strain evidence="2 3">CCMP1005</strain>
    </source>
</reference>
<accession>K0RK37</accession>
<dbReference type="Proteomes" id="UP000266841">
    <property type="component" value="Unassembled WGS sequence"/>
</dbReference>
<feature type="non-terminal residue" evidence="2">
    <location>
        <position position="75"/>
    </location>
</feature>
<gene>
    <name evidence="2" type="ORF">THAOC_31947</name>
</gene>
<organism evidence="2 3">
    <name type="scientific">Thalassiosira oceanica</name>
    <name type="common">Marine diatom</name>
    <dbReference type="NCBI Taxonomy" id="159749"/>
    <lineage>
        <taxon>Eukaryota</taxon>
        <taxon>Sar</taxon>
        <taxon>Stramenopiles</taxon>
        <taxon>Ochrophyta</taxon>
        <taxon>Bacillariophyta</taxon>
        <taxon>Coscinodiscophyceae</taxon>
        <taxon>Thalassiosirophycidae</taxon>
        <taxon>Thalassiosirales</taxon>
        <taxon>Thalassiosiraceae</taxon>
        <taxon>Thalassiosira</taxon>
    </lineage>
</organism>
<dbReference type="AlphaFoldDB" id="K0RK37"/>
<comment type="caution">
    <text evidence="2">The sequence shown here is derived from an EMBL/GenBank/DDBJ whole genome shotgun (WGS) entry which is preliminary data.</text>
</comment>
<evidence type="ECO:0000256" key="1">
    <source>
        <dbReference type="SAM" id="MobiDB-lite"/>
    </source>
</evidence>
<name>K0RK37_THAOC</name>
<feature type="compositionally biased region" description="Basic and acidic residues" evidence="1">
    <location>
        <begin position="43"/>
        <end position="52"/>
    </location>
</feature>
<feature type="region of interest" description="Disordered" evidence="1">
    <location>
        <begin position="1"/>
        <end position="75"/>
    </location>
</feature>
<evidence type="ECO:0000313" key="2">
    <source>
        <dbReference type="EMBL" id="EJK49206.1"/>
    </source>
</evidence>
<evidence type="ECO:0000313" key="3">
    <source>
        <dbReference type="Proteomes" id="UP000266841"/>
    </source>
</evidence>
<keyword evidence="3" id="KW-1185">Reference proteome</keyword>
<proteinExistence type="predicted"/>
<sequence>MAMDPPPDGGPVRDAAGSSEATPGAGRADGGEAAAGAPTDPRTVAERTDGEALKPTQPSGGANEPGEAAASRKAG</sequence>
<dbReference type="EMBL" id="AGNL01045031">
    <property type="protein sequence ID" value="EJK49206.1"/>
    <property type="molecule type" value="Genomic_DNA"/>
</dbReference>
<protein>
    <submittedName>
        <fullName evidence="2">Uncharacterized protein</fullName>
    </submittedName>
</protein>